<evidence type="ECO:0000256" key="1">
    <source>
        <dbReference type="SAM" id="Phobius"/>
    </source>
</evidence>
<dbReference type="EMBL" id="JAULSW010000009">
    <property type="protein sequence ID" value="KAK3370317.1"/>
    <property type="molecule type" value="Genomic_DNA"/>
</dbReference>
<evidence type="ECO:0000313" key="3">
    <source>
        <dbReference type="Proteomes" id="UP001285441"/>
    </source>
</evidence>
<reference evidence="2" key="1">
    <citation type="journal article" date="2023" name="Mol. Phylogenet. Evol.">
        <title>Genome-scale phylogeny and comparative genomics of the fungal order Sordariales.</title>
        <authorList>
            <person name="Hensen N."/>
            <person name="Bonometti L."/>
            <person name="Westerberg I."/>
            <person name="Brannstrom I.O."/>
            <person name="Guillou S."/>
            <person name="Cros-Aarteil S."/>
            <person name="Calhoun S."/>
            <person name="Haridas S."/>
            <person name="Kuo A."/>
            <person name="Mondo S."/>
            <person name="Pangilinan J."/>
            <person name="Riley R."/>
            <person name="LaButti K."/>
            <person name="Andreopoulos B."/>
            <person name="Lipzen A."/>
            <person name="Chen C."/>
            <person name="Yan M."/>
            <person name="Daum C."/>
            <person name="Ng V."/>
            <person name="Clum A."/>
            <person name="Steindorff A."/>
            <person name="Ohm R.A."/>
            <person name="Martin F."/>
            <person name="Silar P."/>
            <person name="Natvig D.O."/>
            <person name="Lalanne C."/>
            <person name="Gautier V."/>
            <person name="Ament-Velasquez S.L."/>
            <person name="Kruys A."/>
            <person name="Hutchinson M.I."/>
            <person name="Powell A.J."/>
            <person name="Barry K."/>
            <person name="Miller A.N."/>
            <person name="Grigoriev I.V."/>
            <person name="Debuchy R."/>
            <person name="Gladieux P."/>
            <person name="Hiltunen Thoren M."/>
            <person name="Johannesson H."/>
        </authorList>
    </citation>
    <scope>NUCLEOTIDE SEQUENCE</scope>
    <source>
        <strain evidence="2">CBS 232.78</strain>
    </source>
</reference>
<dbReference type="AlphaFoldDB" id="A0AAE0N4C8"/>
<organism evidence="2 3">
    <name type="scientific">Podospora didyma</name>
    <dbReference type="NCBI Taxonomy" id="330526"/>
    <lineage>
        <taxon>Eukaryota</taxon>
        <taxon>Fungi</taxon>
        <taxon>Dikarya</taxon>
        <taxon>Ascomycota</taxon>
        <taxon>Pezizomycotina</taxon>
        <taxon>Sordariomycetes</taxon>
        <taxon>Sordariomycetidae</taxon>
        <taxon>Sordariales</taxon>
        <taxon>Podosporaceae</taxon>
        <taxon>Podospora</taxon>
    </lineage>
</organism>
<protein>
    <submittedName>
        <fullName evidence="2">Uncharacterized protein</fullName>
    </submittedName>
</protein>
<name>A0AAE0N4C8_9PEZI</name>
<keyword evidence="1" id="KW-0812">Transmembrane</keyword>
<dbReference type="Proteomes" id="UP001285441">
    <property type="component" value="Unassembled WGS sequence"/>
</dbReference>
<reference evidence="2" key="2">
    <citation type="submission" date="2023-06" db="EMBL/GenBank/DDBJ databases">
        <authorList>
            <consortium name="Lawrence Berkeley National Laboratory"/>
            <person name="Haridas S."/>
            <person name="Hensen N."/>
            <person name="Bonometti L."/>
            <person name="Westerberg I."/>
            <person name="Brannstrom I.O."/>
            <person name="Guillou S."/>
            <person name="Cros-Aarteil S."/>
            <person name="Calhoun S."/>
            <person name="Kuo A."/>
            <person name="Mondo S."/>
            <person name="Pangilinan J."/>
            <person name="Riley R."/>
            <person name="LaButti K."/>
            <person name="Andreopoulos B."/>
            <person name="Lipzen A."/>
            <person name="Chen C."/>
            <person name="Yanf M."/>
            <person name="Daum C."/>
            <person name="Ng V."/>
            <person name="Clum A."/>
            <person name="Steindorff A."/>
            <person name="Ohm R."/>
            <person name="Martin F."/>
            <person name="Silar P."/>
            <person name="Natvig D."/>
            <person name="Lalanne C."/>
            <person name="Gautier V."/>
            <person name="Ament-velasquez S.L."/>
            <person name="Kruys A."/>
            <person name="Hutchinson M.I."/>
            <person name="Powell A.J."/>
            <person name="Barry K."/>
            <person name="Miller A.N."/>
            <person name="Grigoriev I.V."/>
            <person name="Debuchy R."/>
            <person name="Gladieux P."/>
            <person name="Thoren M.H."/>
            <person name="Johannesson H."/>
        </authorList>
    </citation>
    <scope>NUCLEOTIDE SEQUENCE</scope>
    <source>
        <strain evidence="2">CBS 232.78</strain>
    </source>
</reference>
<keyword evidence="1" id="KW-0472">Membrane</keyword>
<accession>A0AAE0N4C8</accession>
<keyword evidence="3" id="KW-1185">Reference proteome</keyword>
<sequence>MPRVAAVSTHLTSRTALFRALCIYMVLCGIGVRLRPARKVCLLAIGGSNMTERLDEAALPRPKSKGNGDITQTRRKRVSDGRLYFFHLHLHNRPLPTQVTRKRKLYFYETGDHGRESPAVNAFLSLSAKSGVDQSIRAPSAFLGRPSTTPTGALVF</sequence>
<evidence type="ECO:0000313" key="2">
    <source>
        <dbReference type="EMBL" id="KAK3370317.1"/>
    </source>
</evidence>
<keyword evidence="1" id="KW-1133">Transmembrane helix</keyword>
<proteinExistence type="predicted"/>
<gene>
    <name evidence="2" type="ORF">B0H63DRAFT_514465</name>
</gene>
<feature type="transmembrane region" description="Helical" evidence="1">
    <location>
        <begin position="16"/>
        <end position="34"/>
    </location>
</feature>
<comment type="caution">
    <text evidence="2">The sequence shown here is derived from an EMBL/GenBank/DDBJ whole genome shotgun (WGS) entry which is preliminary data.</text>
</comment>